<reference evidence="17" key="1">
    <citation type="submission" date="2018-05" db="EMBL/GenBank/DDBJ databases">
        <authorList>
            <person name="Lanie J.A."/>
            <person name="Ng W.-L."/>
            <person name="Kazmierczak K.M."/>
            <person name="Andrzejewski T.M."/>
            <person name="Davidsen T.M."/>
            <person name="Wayne K.J."/>
            <person name="Tettelin H."/>
            <person name="Glass J.I."/>
            <person name="Rusch D."/>
            <person name="Podicherti R."/>
            <person name="Tsui H.-C.T."/>
            <person name="Winkler M.E."/>
        </authorList>
    </citation>
    <scope>NUCLEOTIDE SEQUENCE</scope>
</reference>
<keyword evidence="11" id="KW-0547">Nucleotide-binding</keyword>
<evidence type="ECO:0000256" key="7">
    <source>
        <dbReference type="ARBA" id="ARBA00022630"/>
    </source>
</evidence>
<dbReference type="GO" id="GO:0006747">
    <property type="term" value="P:FAD biosynthetic process"/>
    <property type="evidence" value="ECO:0007669"/>
    <property type="project" value="UniProtKB-UniPathway"/>
</dbReference>
<evidence type="ECO:0000256" key="6">
    <source>
        <dbReference type="ARBA" id="ARBA00018483"/>
    </source>
</evidence>
<comment type="pathway">
    <text evidence="2">Cofactor biosynthesis; FMN biosynthesis; FMN from riboflavin (ATP route): step 1/1.</text>
</comment>
<dbReference type="CDD" id="cd02064">
    <property type="entry name" value="FAD_synthetase_N"/>
    <property type="match status" value="1"/>
</dbReference>
<evidence type="ECO:0000256" key="12">
    <source>
        <dbReference type="ARBA" id="ARBA00022777"/>
    </source>
</evidence>
<dbReference type="PIRSF" id="PIRSF004491">
    <property type="entry name" value="FAD_Synth"/>
    <property type="match status" value="1"/>
</dbReference>
<dbReference type="InterPro" id="IPR015865">
    <property type="entry name" value="Riboflavin_kinase_bac/euk"/>
</dbReference>
<dbReference type="SMART" id="SM00904">
    <property type="entry name" value="Flavokinase"/>
    <property type="match status" value="1"/>
</dbReference>
<dbReference type="FunFam" id="3.40.50.620:FF:000021">
    <property type="entry name" value="Riboflavin biosynthesis protein"/>
    <property type="match status" value="1"/>
</dbReference>
<dbReference type="NCBIfam" id="NF004162">
    <property type="entry name" value="PRK05627.1-5"/>
    <property type="match status" value="1"/>
</dbReference>
<dbReference type="GO" id="GO:0005524">
    <property type="term" value="F:ATP binding"/>
    <property type="evidence" value="ECO:0007669"/>
    <property type="project" value="UniProtKB-KW"/>
</dbReference>
<evidence type="ECO:0000256" key="3">
    <source>
        <dbReference type="ARBA" id="ARBA00010214"/>
    </source>
</evidence>
<dbReference type="InterPro" id="IPR002606">
    <property type="entry name" value="Riboflavin_kinase_bac"/>
</dbReference>
<evidence type="ECO:0000256" key="1">
    <source>
        <dbReference type="ARBA" id="ARBA00004726"/>
    </source>
</evidence>
<evidence type="ECO:0000256" key="5">
    <source>
        <dbReference type="ARBA" id="ARBA00012393"/>
    </source>
</evidence>
<dbReference type="InterPro" id="IPR023468">
    <property type="entry name" value="Riboflavin_kinase"/>
</dbReference>
<dbReference type="EC" id="2.7.1.26" evidence="4"/>
<dbReference type="Pfam" id="PF01687">
    <property type="entry name" value="Flavokinase"/>
    <property type="match status" value="1"/>
</dbReference>
<proteinExistence type="inferred from homology"/>
<dbReference type="GO" id="GO:0003919">
    <property type="term" value="F:FMN adenylyltransferase activity"/>
    <property type="evidence" value="ECO:0007669"/>
    <property type="project" value="UniProtKB-EC"/>
</dbReference>
<evidence type="ECO:0000313" key="17">
    <source>
        <dbReference type="EMBL" id="SUZ61534.1"/>
    </source>
</evidence>
<dbReference type="AlphaFoldDB" id="A0A381P4P4"/>
<dbReference type="Gene3D" id="3.40.50.620">
    <property type="entry name" value="HUPs"/>
    <property type="match status" value="1"/>
</dbReference>
<organism evidence="17">
    <name type="scientific">marine metagenome</name>
    <dbReference type="NCBI Taxonomy" id="408172"/>
    <lineage>
        <taxon>unclassified sequences</taxon>
        <taxon>metagenomes</taxon>
        <taxon>ecological metagenomes</taxon>
    </lineage>
</organism>
<evidence type="ECO:0000256" key="8">
    <source>
        <dbReference type="ARBA" id="ARBA00022643"/>
    </source>
</evidence>
<comment type="pathway">
    <text evidence="1">Cofactor biosynthesis; FAD biosynthesis; FAD from FMN: step 1/1.</text>
</comment>
<feature type="domain" description="Riboflavin kinase" evidence="16">
    <location>
        <begin position="176"/>
        <end position="301"/>
    </location>
</feature>
<evidence type="ECO:0000256" key="11">
    <source>
        <dbReference type="ARBA" id="ARBA00022741"/>
    </source>
</evidence>
<dbReference type="SUPFAM" id="SSF52374">
    <property type="entry name" value="Nucleotidylyl transferase"/>
    <property type="match status" value="1"/>
</dbReference>
<accession>A0A381P4P4</accession>
<evidence type="ECO:0000256" key="4">
    <source>
        <dbReference type="ARBA" id="ARBA00012105"/>
    </source>
</evidence>
<evidence type="ECO:0000256" key="9">
    <source>
        <dbReference type="ARBA" id="ARBA00022679"/>
    </source>
</evidence>
<dbReference type="GO" id="GO:0009231">
    <property type="term" value="P:riboflavin biosynthetic process"/>
    <property type="evidence" value="ECO:0007669"/>
    <property type="project" value="InterPro"/>
</dbReference>
<dbReference type="NCBIfam" id="TIGR00083">
    <property type="entry name" value="ribF"/>
    <property type="match status" value="1"/>
</dbReference>
<evidence type="ECO:0000256" key="14">
    <source>
        <dbReference type="ARBA" id="ARBA00022840"/>
    </source>
</evidence>
<dbReference type="InterPro" id="IPR023465">
    <property type="entry name" value="Riboflavin_kinase_dom_sf"/>
</dbReference>
<dbReference type="Pfam" id="PF06574">
    <property type="entry name" value="FAD_syn"/>
    <property type="match status" value="1"/>
</dbReference>
<keyword evidence="7" id="KW-0285">Flavoprotein</keyword>
<evidence type="ECO:0000256" key="15">
    <source>
        <dbReference type="ARBA" id="ARBA00023268"/>
    </source>
</evidence>
<dbReference type="EC" id="2.7.7.2" evidence="5"/>
<evidence type="ECO:0000256" key="2">
    <source>
        <dbReference type="ARBA" id="ARBA00005201"/>
    </source>
</evidence>
<dbReference type="GO" id="GO:0008531">
    <property type="term" value="F:riboflavin kinase activity"/>
    <property type="evidence" value="ECO:0007669"/>
    <property type="project" value="UniProtKB-EC"/>
</dbReference>
<keyword evidence="9" id="KW-0808">Transferase</keyword>
<keyword evidence="8" id="KW-0288">FMN</keyword>
<keyword evidence="13" id="KW-0274">FAD</keyword>
<keyword evidence="14" id="KW-0067">ATP-binding</keyword>
<keyword evidence="12" id="KW-0418">Kinase</keyword>
<comment type="similarity">
    <text evidence="3">Belongs to the RibF family.</text>
</comment>
<dbReference type="SUPFAM" id="SSF82114">
    <property type="entry name" value="Riboflavin kinase-like"/>
    <property type="match status" value="1"/>
</dbReference>
<dbReference type="UniPathway" id="UPA00276">
    <property type="reaction ID" value="UER00406"/>
</dbReference>
<dbReference type="PANTHER" id="PTHR22749">
    <property type="entry name" value="RIBOFLAVIN KINASE/FMN ADENYLYLTRANSFERASE"/>
    <property type="match status" value="1"/>
</dbReference>
<dbReference type="NCBIfam" id="NF004160">
    <property type="entry name" value="PRK05627.1-3"/>
    <property type="match status" value="1"/>
</dbReference>
<dbReference type="UniPathway" id="UPA00277">
    <property type="reaction ID" value="UER00407"/>
</dbReference>
<dbReference type="EMBL" id="UINC01000810">
    <property type="protein sequence ID" value="SUZ61534.1"/>
    <property type="molecule type" value="Genomic_DNA"/>
</dbReference>
<gene>
    <name evidence="17" type="ORF">METZ01_LOCUS14388</name>
</gene>
<dbReference type="FunFam" id="2.40.30.30:FF:000003">
    <property type="entry name" value="Riboflavin biosynthesis protein"/>
    <property type="match status" value="1"/>
</dbReference>
<keyword evidence="15" id="KW-0511">Multifunctional enzyme</keyword>
<keyword evidence="10" id="KW-0548">Nucleotidyltransferase</keyword>
<evidence type="ECO:0000256" key="10">
    <source>
        <dbReference type="ARBA" id="ARBA00022695"/>
    </source>
</evidence>
<protein>
    <recommendedName>
        <fullName evidence="6">Bifunctional riboflavin kinase/FMN adenylyltransferase</fullName>
        <ecNumber evidence="4">2.7.1.26</ecNumber>
        <ecNumber evidence="5">2.7.7.2</ecNumber>
    </recommendedName>
</protein>
<dbReference type="PANTHER" id="PTHR22749:SF6">
    <property type="entry name" value="RIBOFLAVIN KINASE"/>
    <property type="match status" value="1"/>
</dbReference>
<dbReference type="InterPro" id="IPR014729">
    <property type="entry name" value="Rossmann-like_a/b/a_fold"/>
</dbReference>
<dbReference type="Gene3D" id="2.40.30.30">
    <property type="entry name" value="Riboflavin kinase-like"/>
    <property type="match status" value="1"/>
</dbReference>
<evidence type="ECO:0000259" key="16">
    <source>
        <dbReference type="SMART" id="SM00904"/>
    </source>
</evidence>
<name>A0A381P4P4_9ZZZZ</name>
<dbReference type="GO" id="GO:0009398">
    <property type="term" value="P:FMN biosynthetic process"/>
    <property type="evidence" value="ECO:0007669"/>
    <property type="project" value="UniProtKB-UniPathway"/>
</dbReference>
<dbReference type="InterPro" id="IPR015864">
    <property type="entry name" value="FAD_synthase"/>
</dbReference>
<sequence length="307" mass="34189">MSGVPDDVGSIVTVGTFDGIHLGHWTILREISERARVTKRRSVLVTFEPHPLKVLRPESAVQSLTTSLEKKEILTESGLDYAVFIAFNKLLSRYQPLQFVKEILVERFHVEELVIGHDHGFGRDRSGNVDTLRELGAELGFQVDVVEPVEAGGAIVSSTRIRAAVDAGRMDEVELCLGRPYSFCGTVVYGEKRGRHLGFPTANLSVADKDKLMPRPGIYAVQCRVEGERYPGALHLGPRPTFKGFAPSVEVHLLDFDRDIYGSEVTVEFVEFLREIVSFDSPQRLIAQMGQDVQTARRAVDERARSV</sequence>
<evidence type="ECO:0000256" key="13">
    <source>
        <dbReference type="ARBA" id="ARBA00022827"/>
    </source>
</evidence>